<dbReference type="AlphaFoldDB" id="A0A834W092"/>
<accession>A0A834W092</accession>
<protein>
    <submittedName>
        <fullName evidence="1">Uncharacterized protein</fullName>
    </submittedName>
</protein>
<reference evidence="1" key="1">
    <citation type="submission" date="2020-09" db="EMBL/GenBank/DDBJ databases">
        <title>Genome-Enabled Discovery of Anthraquinone Biosynthesis in Senna tora.</title>
        <authorList>
            <person name="Kang S.-H."/>
            <person name="Pandey R.P."/>
            <person name="Lee C.-M."/>
            <person name="Sim J.-S."/>
            <person name="Jeong J.-T."/>
            <person name="Choi B.-S."/>
            <person name="Jung M."/>
            <person name="Ginzburg D."/>
            <person name="Zhao K."/>
            <person name="Won S.Y."/>
            <person name="Oh T.-J."/>
            <person name="Yu Y."/>
            <person name="Kim N.-H."/>
            <person name="Lee O.R."/>
            <person name="Lee T.-H."/>
            <person name="Bashyal P."/>
            <person name="Kim T.-S."/>
            <person name="Lee W.-H."/>
            <person name="Kawkins C."/>
            <person name="Kim C.-K."/>
            <person name="Kim J.S."/>
            <person name="Ahn B.O."/>
            <person name="Rhee S.Y."/>
            <person name="Sohng J.K."/>
        </authorList>
    </citation>
    <scope>NUCLEOTIDE SEQUENCE</scope>
    <source>
        <tissue evidence="1">Leaf</tissue>
    </source>
</reference>
<organism evidence="1 2">
    <name type="scientific">Senna tora</name>
    <dbReference type="NCBI Taxonomy" id="362788"/>
    <lineage>
        <taxon>Eukaryota</taxon>
        <taxon>Viridiplantae</taxon>
        <taxon>Streptophyta</taxon>
        <taxon>Embryophyta</taxon>
        <taxon>Tracheophyta</taxon>
        <taxon>Spermatophyta</taxon>
        <taxon>Magnoliopsida</taxon>
        <taxon>eudicotyledons</taxon>
        <taxon>Gunneridae</taxon>
        <taxon>Pentapetalae</taxon>
        <taxon>rosids</taxon>
        <taxon>fabids</taxon>
        <taxon>Fabales</taxon>
        <taxon>Fabaceae</taxon>
        <taxon>Caesalpinioideae</taxon>
        <taxon>Cassia clade</taxon>
        <taxon>Senna</taxon>
    </lineage>
</organism>
<comment type="caution">
    <text evidence="1">The sequence shown here is derived from an EMBL/GenBank/DDBJ whole genome shotgun (WGS) entry which is preliminary data.</text>
</comment>
<keyword evidence="2" id="KW-1185">Reference proteome</keyword>
<name>A0A834W092_9FABA</name>
<dbReference type="EMBL" id="JAAIUW010000013">
    <property type="protein sequence ID" value="KAF7804352.1"/>
    <property type="molecule type" value="Genomic_DNA"/>
</dbReference>
<proteinExistence type="predicted"/>
<dbReference type="Proteomes" id="UP000634136">
    <property type="component" value="Unassembled WGS sequence"/>
</dbReference>
<sequence>MLRSDLRQRLRCGTHTGSSSASVTTTVMVSTHFPEEQIIEFILTLLRRHIKPLLHHSPRHRFPFPFLLQQPRCLLLGAVIGRTGGRVVFITECPLLLGLDGIGIPRFCCEGVSNPGSPELMPEYIPPPTLLGSMIKIVSRKED</sequence>
<evidence type="ECO:0000313" key="2">
    <source>
        <dbReference type="Proteomes" id="UP000634136"/>
    </source>
</evidence>
<evidence type="ECO:0000313" key="1">
    <source>
        <dbReference type="EMBL" id="KAF7804352.1"/>
    </source>
</evidence>
<gene>
    <name evidence="1" type="ORF">G2W53_043463</name>
</gene>